<feature type="transmembrane region" description="Helical" evidence="1">
    <location>
        <begin position="29"/>
        <end position="48"/>
    </location>
</feature>
<dbReference type="Pfam" id="PF04748">
    <property type="entry name" value="Polysacc_deac_2"/>
    <property type="match status" value="1"/>
</dbReference>
<dbReference type="InterPro" id="IPR006837">
    <property type="entry name" value="Divergent_DAC"/>
</dbReference>
<dbReference type="AlphaFoldDB" id="A0A6I6JJM1"/>
<dbReference type="InterPro" id="IPR011330">
    <property type="entry name" value="Glyco_hydro/deAcase_b/a-brl"/>
</dbReference>
<sequence length="408" mass="45548">MDERSQEEKETERTGLDRLLSSLYRPGPLIFLFTLAFAALAGLGYFLLTEETPPPVVVVEEAPAPAEAPRIYEEDTSSDMEDMVKQADLAIIETMKAMDLGLNQMDLLDVEIRRLEGKGYHYQVLQLPAVPNHSLFLKNLKTNLASRLPQAVVEPSAKNELALFINGLPTHRLLLESVPLALPRPEPEGPELAVVIDDIGENLPILKGLLSLDFPVTLAVWPNATHTRESAELVTENRHDLLIHFPMEPQGYPEYDPGDDALFVKMSPEQIRQRVALNVARIPEAIGVNNHMGSRFTTDAPGMKVALAEFKRNGLFFLDSMTTGKSVGRTTAKEAHIPYYERDIFIDNVKDVNAIILQLKKAENVAHKQGHAIAIGHPHRQTLDALRQWGQTRNKAIRLVYLSKMAPQ</sequence>
<dbReference type="KEGG" id="psel:GM415_13860"/>
<reference evidence="2 3" key="1">
    <citation type="submission" date="2019-11" db="EMBL/GenBank/DDBJ databases">
        <authorList>
            <person name="Zheng R.K."/>
            <person name="Sun C.M."/>
        </authorList>
    </citation>
    <scope>NUCLEOTIDE SEQUENCE [LARGE SCALE GENOMIC DNA]</scope>
    <source>
        <strain evidence="2 3">SRB007</strain>
    </source>
</reference>
<dbReference type="EMBL" id="CP046400">
    <property type="protein sequence ID" value="QGY41168.1"/>
    <property type="molecule type" value="Genomic_DNA"/>
</dbReference>
<dbReference type="RefSeq" id="WP_158949165.1">
    <property type="nucleotide sequence ID" value="NZ_CP046400.1"/>
</dbReference>
<evidence type="ECO:0000313" key="2">
    <source>
        <dbReference type="EMBL" id="QGY41168.1"/>
    </source>
</evidence>
<gene>
    <name evidence="2" type="ORF">GM415_13860</name>
</gene>
<organism evidence="2 3">
    <name type="scientific">Pseudodesulfovibrio cashew</name>
    <dbReference type="NCBI Taxonomy" id="2678688"/>
    <lineage>
        <taxon>Bacteria</taxon>
        <taxon>Pseudomonadati</taxon>
        <taxon>Thermodesulfobacteriota</taxon>
        <taxon>Desulfovibrionia</taxon>
        <taxon>Desulfovibrionales</taxon>
        <taxon>Desulfovibrionaceae</taxon>
    </lineage>
</organism>
<evidence type="ECO:0000256" key="1">
    <source>
        <dbReference type="SAM" id="Phobius"/>
    </source>
</evidence>
<keyword evidence="1" id="KW-1133">Transmembrane helix</keyword>
<dbReference type="PANTHER" id="PTHR30105:SF2">
    <property type="entry name" value="DIVERGENT POLYSACCHARIDE DEACETYLASE SUPERFAMILY"/>
    <property type="match status" value="1"/>
</dbReference>
<dbReference type="SUPFAM" id="SSF88713">
    <property type="entry name" value="Glycoside hydrolase/deacetylase"/>
    <property type="match status" value="1"/>
</dbReference>
<keyword evidence="1" id="KW-0472">Membrane</keyword>
<accession>A0A6I6JJM1</accession>
<evidence type="ECO:0000313" key="3">
    <source>
        <dbReference type="Proteomes" id="UP000428328"/>
    </source>
</evidence>
<dbReference type="CDD" id="cd10936">
    <property type="entry name" value="CE4_DAC2"/>
    <property type="match status" value="1"/>
</dbReference>
<dbReference type="Gene3D" id="3.20.20.370">
    <property type="entry name" value="Glycoside hydrolase/deacetylase"/>
    <property type="match status" value="1"/>
</dbReference>
<dbReference type="PANTHER" id="PTHR30105">
    <property type="entry name" value="UNCHARACTERIZED YIBQ-RELATED"/>
    <property type="match status" value="1"/>
</dbReference>
<dbReference type="GO" id="GO:0005975">
    <property type="term" value="P:carbohydrate metabolic process"/>
    <property type="evidence" value="ECO:0007669"/>
    <property type="project" value="InterPro"/>
</dbReference>
<name>A0A6I6JJM1_9BACT</name>
<dbReference type="Proteomes" id="UP000428328">
    <property type="component" value="Chromosome"/>
</dbReference>
<keyword evidence="1" id="KW-0812">Transmembrane</keyword>
<proteinExistence type="predicted"/>
<protein>
    <submittedName>
        <fullName evidence="2">Divergent polysaccharide deacetylase family protein</fullName>
    </submittedName>
</protein>
<keyword evidence="3" id="KW-1185">Reference proteome</keyword>